<evidence type="ECO:0000313" key="2">
    <source>
        <dbReference type="Proteomes" id="UP000634660"/>
    </source>
</evidence>
<proteinExistence type="predicted"/>
<evidence type="ECO:0000313" key="1">
    <source>
        <dbReference type="EMBL" id="GGZ96788.1"/>
    </source>
</evidence>
<dbReference type="AlphaFoldDB" id="A0A918VHC7"/>
<accession>A0A918VHC7</accession>
<protein>
    <submittedName>
        <fullName evidence="1">Uncharacterized protein</fullName>
    </submittedName>
</protein>
<organism evidence="1 2">
    <name type="scientific">Streptomyces subrutilus</name>
    <dbReference type="NCBI Taxonomy" id="36818"/>
    <lineage>
        <taxon>Bacteria</taxon>
        <taxon>Bacillati</taxon>
        <taxon>Actinomycetota</taxon>
        <taxon>Actinomycetes</taxon>
        <taxon>Kitasatosporales</taxon>
        <taxon>Streptomycetaceae</taxon>
        <taxon>Streptomyces</taxon>
    </lineage>
</organism>
<reference evidence="1" key="1">
    <citation type="journal article" date="2014" name="Int. J. Syst. Evol. Microbiol.">
        <title>Complete genome sequence of Corynebacterium casei LMG S-19264T (=DSM 44701T), isolated from a smear-ripened cheese.</title>
        <authorList>
            <consortium name="US DOE Joint Genome Institute (JGI-PGF)"/>
            <person name="Walter F."/>
            <person name="Albersmeier A."/>
            <person name="Kalinowski J."/>
            <person name="Ruckert C."/>
        </authorList>
    </citation>
    <scope>NUCLEOTIDE SEQUENCE</scope>
    <source>
        <strain evidence="1">JCM 4834</strain>
    </source>
</reference>
<name>A0A918VHC7_9ACTN</name>
<sequence>MRRGALSAHQAARRTGVLTGGQRIALRRTAGVKPGDLVVLSLPGRPEGLMTSYDLARALDVSI</sequence>
<dbReference type="EMBL" id="BMVX01000043">
    <property type="protein sequence ID" value="GGZ96788.1"/>
    <property type="molecule type" value="Genomic_DNA"/>
</dbReference>
<reference evidence="1" key="2">
    <citation type="submission" date="2020-09" db="EMBL/GenBank/DDBJ databases">
        <authorList>
            <person name="Sun Q."/>
            <person name="Ohkuma M."/>
        </authorList>
    </citation>
    <scope>NUCLEOTIDE SEQUENCE</scope>
    <source>
        <strain evidence="1">JCM 4834</strain>
    </source>
</reference>
<dbReference type="Proteomes" id="UP000634660">
    <property type="component" value="Unassembled WGS sequence"/>
</dbReference>
<gene>
    <name evidence="1" type="ORF">GCM10010371_65890</name>
</gene>
<comment type="caution">
    <text evidence="1">The sequence shown here is derived from an EMBL/GenBank/DDBJ whole genome shotgun (WGS) entry which is preliminary data.</text>
</comment>